<accession>A0ABQ3L0I1</accession>
<evidence type="ECO:0000313" key="1">
    <source>
        <dbReference type="EMBL" id="GHG73588.1"/>
    </source>
</evidence>
<reference evidence="2" key="1">
    <citation type="journal article" date="2019" name="Int. J. Syst. Evol. Microbiol.">
        <title>The Global Catalogue of Microorganisms (GCM) 10K type strain sequencing project: providing services to taxonomists for standard genome sequencing and annotation.</title>
        <authorList>
            <consortium name="The Broad Institute Genomics Platform"/>
            <consortium name="The Broad Institute Genome Sequencing Center for Infectious Disease"/>
            <person name="Wu L."/>
            <person name="Ma J."/>
        </authorList>
    </citation>
    <scope>NUCLEOTIDE SEQUENCE [LARGE SCALE GENOMIC DNA]</scope>
    <source>
        <strain evidence="2">CGMCC 1.7003</strain>
    </source>
</reference>
<comment type="caution">
    <text evidence="1">The sequence shown here is derived from an EMBL/GenBank/DDBJ whole genome shotgun (WGS) entry which is preliminary data.</text>
</comment>
<proteinExistence type="predicted"/>
<name>A0ABQ3L0I1_9ALTE</name>
<dbReference type="EMBL" id="BNAO01000007">
    <property type="protein sequence ID" value="GHG73588.1"/>
    <property type="molecule type" value="Genomic_DNA"/>
</dbReference>
<sequence length="134" mass="14898">MQTNATLENIIQSVTQDYWNIHQKPLLLSGLPKMLAKDCPDLQSCLNGKRLKDFISETAKAGGYKLVEHPLQQAKVGVVPFESEYSFSDVSDLPVKVRSTQSATLAFLRVLESLPENEADKVVIPMSVLIKLLK</sequence>
<evidence type="ECO:0000313" key="2">
    <source>
        <dbReference type="Proteomes" id="UP000659697"/>
    </source>
</evidence>
<keyword evidence="2" id="KW-1185">Reference proteome</keyword>
<protein>
    <submittedName>
        <fullName evidence="1">Uncharacterized protein</fullName>
    </submittedName>
</protein>
<gene>
    <name evidence="1" type="ORF">GCM10010919_26490</name>
</gene>
<dbReference type="Proteomes" id="UP000659697">
    <property type="component" value="Unassembled WGS sequence"/>
</dbReference>
<dbReference type="RefSeq" id="WP_189433503.1">
    <property type="nucleotide sequence ID" value="NZ_BNAO01000007.1"/>
</dbReference>
<organism evidence="1 2">
    <name type="scientific">Alishewanella longhuensis</name>
    <dbReference type="NCBI Taxonomy" id="1091037"/>
    <lineage>
        <taxon>Bacteria</taxon>
        <taxon>Pseudomonadati</taxon>
        <taxon>Pseudomonadota</taxon>
        <taxon>Gammaproteobacteria</taxon>
        <taxon>Alteromonadales</taxon>
        <taxon>Alteromonadaceae</taxon>
        <taxon>Alishewanella</taxon>
    </lineage>
</organism>